<proteinExistence type="predicted"/>
<sequence length="410" mass="47147">MLSNKKQESSHQALSKGIDRVINRVSNLTFYDLKSSLILEYRPIIYRRFTEKTAEEWRQIYKALQLLDFLVKHGSERVIDDVRSHISIIKILRNFHYIDVKGRDHGINVSNRAKELVQLLSDNELLKQERKKAKMNKEKYTGVGSDDIKYNSNDRKYDCLEYEKSTTFNDYDETICSSKKSINEIKEDVYNVELPSHETSIPSFEEYNEFHNMHCKTYMQPKNSHSYINSKTSTICSKNSACTTTNLFSLMDSSFSSKEVKSHEDKGFNVFDDSLDSSIDDKFDEFHSAALPPKSENVDFKCNDDLISQLSNDSFVVPKKYISQSNKFEDQLLCDHSLGLQSQHSFVTSFTNFDNENICIEKPQDNISNPISLEHSKAQSHDAFSSLWTIALNKGTNKPSANTSESTTIL</sequence>
<dbReference type="Proteomes" id="UP000768646">
    <property type="component" value="Unassembled WGS sequence"/>
</dbReference>
<evidence type="ECO:0000313" key="1">
    <source>
        <dbReference type="EMBL" id="KAG4305265.1"/>
    </source>
</evidence>
<dbReference type="EMBL" id="JABTEG010000004">
    <property type="protein sequence ID" value="KAG4305265.1"/>
    <property type="molecule type" value="Genomic_DNA"/>
</dbReference>
<protein>
    <submittedName>
        <fullName evidence="1">Uncharacterized protein</fullName>
    </submittedName>
</protein>
<comment type="caution">
    <text evidence="1">The sequence shown here is derived from an EMBL/GenBank/DDBJ whole genome shotgun (WGS) entry which is preliminary data.</text>
</comment>
<organism evidence="1 2">
    <name type="scientific">Pneumocystis oryctolagi</name>
    <dbReference type="NCBI Taxonomy" id="42067"/>
    <lineage>
        <taxon>Eukaryota</taxon>
        <taxon>Fungi</taxon>
        <taxon>Dikarya</taxon>
        <taxon>Ascomycota</taxon>
        <taxon>Taphrinomycotina</taxon>
        <taxon>Pneumocystomycetes</taxon>
        <taxon>Pneumocystaceae</taxon>
        <taxon>Pneumocystis</taxon>
    </lineage>
</organism>
<name>A0ACB7CD22_9ASCO</name>
<gene>
    <name evidence="1" type="ORF">PORY_001435</name>
</gene>
<accession>A0ACB7CD22</accession>
<evidence type="ECO:0000313" key="2">
    <source>
        <dbReference type="Proteomes" id="UP000768646"/>
    </source>
</evidence>
<reference evidence="1 2" key="1">
    <citation type="journal article" date="2021" name="Commun. Biol.">
        <title>Genomic insights into the host specific adaptation of the Pneumocystis genus.</title>
        <authorList>
            <person name="Cisse O.H."/>
            <person name="Ma L."/>
            <person name="Dekker J.P."/>
            <person name="Khil P.P."/>
            <person name="Youn J.-H."/>
            <person name="Brenchley J.M."/>
            <person name="Blair R."/>
            <person name="Pahar B."/>
            <person name="Chabe M."/>
            <person name="Van Rompay K.K.A."/>
            <person name="Keesler R."/>
            <person name="Sukura A."/>
            <person name="Hirsch V."/>
            <person name="Kutty G."/>
            <person name="Liu Y."/>
            <person name="Peng L."/>
            <person name="Chen J."/>
            <person name="Song J."/>
            <person name="Weissenbacher-Lang C."/>
            <person name="Xu J."/>
            <person name="Upham N.S."/>
            <person name="Stajich J.E."/>
            <person name="Cuomo C.A."/>
            <person name="Cushion M.T."/>
            <person name="Kovacs J.A."/>
        </authorList>
    </citation>
    <scope>NUCLEOTIDE SEQUENCE [LARGE SCALE GENOMIC DNA]</scope>
    <source>
        <strain evidence="1 2">RABM</strain>
    </source>
</reference>
<keyword evidence="2" id="KW-1185">Reference proteome</keyword>